<evidence type="ECO:0000256" key="6">
    <source>
        <dbReference type="RuleBase" id="RU367120"/>
    </source>
</evidence>
<name>B8LWQ6_TALSN</name>
<sequence>MASHGIPRQSVTTEVDTEQTQKQVRTYRDLERSVHEKIAEHKYTCDTLDQVCELLKKNPEYYTIWNYRRLIRQHDFAQTTSESSGQPDAGEIVPIIKSDLEFLFPLLRSFPKCYWIWNYRLWILNEAKRLLPKQLARQFWEGELALVGKMLNADSRNFHGWGYRTFVIEALEDLADDDKESITQAEIDYTTKMIKTNLSNFSAWHYRTKAIQKLLDEKNASDQERRHVLEQELELSHNALIDPYDQSLWFYHQNLMCVFDPSLADRTLARGLSNSERLRYVQEEKELINEMLEDYTDCKWIYQALVDCNLIAAKIEGTMSAESRAEVLGWLKSLNELDPLRKGHWKDIENQVM</sequence>
<dbReference type="OrthoDB" id="1658at2759"/>
<evidence type="ECO:0000256" key="5">
    <source>
        <dbReference type="ARBA" id="ARBA00047658"/>
    </source>
</evidence>
<dbReference type="PANTHER" id="PTHR11129:SF2">
    <property type="entry name" value="GERANYLGERANYL TRANSFERASE TYPE-2 SUBUNIT ALPHA"/>
    <property type="match status" value="1"/>
</dbReference>
<dbReference type="PANTHER" id="PTHR11129">
    <property type="entry name" value="PROTEIN FARNESYLTRANSFERASE ALPHA SUBUNIT/RAB GERANYLGERANYL TRANSFERASE ALPHA SUBUNIT"/>
    <property type="match status" value="1"/>
</dbReference>
<evidence type="ECO:0000256" key="1">
    <source>
        <dbReference type="ARBA" id="ARBA00006734"/>
    </source>
</evidence>
<reference evidence="9" key="1">
    <citation type="journal article" date="2015" name="Genome Announc.">
        <title>Genome sequence of the AIDS-associated pathogen Penicillium marneffei (ATCC18224) and its near taxonomic relative Talaromyces stipitatus (ATCC10500).</title>
        <authorList>
            <person name="Nierman W.C."/>
            <person name="Fedorova-Abrams N.D."/>
            <person name="Andrianopoulos A."/>
        </authorList>
    </citation>
    <scope>NUCLEOTIDE SEQUENCE [LARGE SCALE GENOMIC DNA]</scope>
    <source>
        <strain evidence="9">ATCC 10500 / CBS 375.48 / QM 6759 / NRRL 1006</strain>
    </source>
</reference>
<organism evidence="8 9">
    <name type="scientific">Talaromyces stipitatus (strain ATCC 10500 / CBS 375.48 / QM 6759 / NRRL 1006)</name>
    <name type="common">Penicillium stipitatum</name>
    <dbReference type="NCBI Taxonomy" id="441959"/>
    <lineage>
        <taxon>Eukaryota</taxon>
        <taxon>Fungi</taxon>
        <taxon>Dikarya</taxon>
        <taxon>Ascomycota</taxon>
        <taxon>Pezizomycotina</taxon>
        <taxon>Eurotiomycetes</taxon>
        <taxon>Eurotiomycetidae</taxon>
        <taxon>Eurotiales</taxon>
        <taxon>Trichocomaceae</taxon>
        <taxon>Talaromyces</taxon>
        <taxon>Talaromyces sect. Talaromyces</taxon>
    </lineage>
</organism>
<dbReference type="PROSITE" id="PS51147">
    <property type="entry name" value="PFTA"/>
    <property type="match status" value="3"/>
</dbReference>
<comment type="similarity">
    <text evidence="1 6">Belongs to the protein prenyltransferase subunit alpha family.</text>
</comment>
<dbReference type="SUPFAM" id="SSF48439">
    <property type="entry name" value="Protein prenylyltransferase"/>
    <property type="match status" value="1"/>
</dbReference>
<dbReference type="PhylomeDB" id="B8LWQ6"/>
<evidence type="ECO:0000256" key="3">
    <source>
        <dbReference type="ARBA" id="ARBA00022679"/>
    </source>
</evidence>
<evidence type="ECO:0000313" key="9">
    <source>
        <dbReference type="Proteomes" id="UP000001745"/>
    </source>
</evidence>
<protein>
    <recommendedName>
        <fullName evidence="6">Geranylgeranyl transferase type-2 subunit alpha</fullName>
        <ecNumber evidence="6">2.5.1.60</ecNumber>
    </recommendedName>
    <alternativeName>
        <fullName evidence="6">Geranylgeranyl transferase type II subunit alpha</fullName>
    </alternativeName>
</protein>
<dbReference type="eggNOG" id="KOG0529">
    <property type="taxonomic scope" value="Eukaryota"/>
</dbReference>
<evidence type="ECO:0000313" key="8">
    <source>
        <dbReference type="EMBL" id="EED24453.1"/>
    </source>
</evidence>
<evidence type="ECO:0000256" key="4">
    <source>
        <dbReference type="ARBA" id="ARBA00022737"/>
    </source>
</evidence>
<accession>B8LWQ6</accession>
<dbReference type="AlphaFoldDB" id="B8LWQ6"/>
<comment type="function">
    <text evidence="6">Catalyzes the transfer of a geranyl-geranyl moiety from geranyl-geranyl pyrophosphate to cysteines occuring in specific C-terminal amino acid sequences.</text>
</comment>
<dbReference type="HOGENOM" id="CLU_031996_2_0_1"/>
<keyword evidence="4" id="KW-0677">Repeat</keyword>
<dbReference type="Pfam" id="PF01239">
    <property type="entry name" value="PPTA"/>
    <property type="match status" value="4"/>
</dbReference>
<keyword evidence="2 6" id="KW-0637">Prenyltransferase</keyword>
<dbReference type="EC" id="2.5.1.60" evidence="6"/>
<dbReference type="VEuPathDB" id="FungiDB:TSTA_078160"/>
<dbReference type="GeneID" id="8101127"/>
<dbReference type="GO" id="GO:0004663">
    <property type="term" value="F:Rab geranylgeranyltransferase activity"/>
    <property type="evidence" value="ECO:0007669"/>
    <property type="project" value="UniProtKB-UniRule"/>
</dbReference>
<dbReference type="GO" id="GO:0005968">
    <property type="term" value="C:Rab-protein geranylgeranyltransferase complex"/>
    <property type="evidence" value="ECO:0007669"/>
    <property type="project" value="TreeGrafter"/>
</dbReference>
<dbReference type="InterPro" id="IPR002088">
    <property type="entry name" value="Prenyl_trans_a"/>
</dbReference>
<dbReference type="Gene3D" id="1.25.40.120">
    <property type="entry name" value="Protein prenylyltransferase"/>
    <property type="match status" value="1"/>
</dbReference>
<dbReference type="STRING" id="441959.B8LWQ6"/>
<feature type="region of interest" description="Disordered" evidence="7">
    <location>
        <begin position="1"/>
        <end position="22"/>
    </location>
</feature>
<evidence type="ECO:0000256" key="2">
    <source>
        <dbReference type="ARBA" id="ARBA00022602"/>
    </source>
</evidence>
<dbReference type="Proteomes" id="UP000001745">
    <property type="component" value="Unassembled WGS sequence"/>
</dbReference>
<keyword evidence="9" id="KW-1185">Reference proteome</keyword>
<evidence type="ECO:0000256" key="7">
    <source>
        <dbReference type="SAM" id="MobiDB-lite"/>
    </source>
</evidence>
<proteinExistence type="inferred from homology"/>
<feature type="compositionally biased region" description="Polar residues" evidence="7">
    <location>
        <begin position="9"/>
        <end position="22"/>
    </location>
</feature>
<comment type="catalytic activity">
    <reaction evidence="5 6">
        <text>geranylgeranyl diphosphate + L-cysteinyl-[protein] = S-geranylgeranyl-L-cysteinyl-[protein] + diphosphate</text>
        <dbReference type="Rhea" id="RHEA:21240"/>
        <dbReference type="Rhea" id="RHEA-COMP:10131"/>
        <dbReference type="Rhea" id="RHEA-COMP:11537"/>
        <dbReference type="ChEBI" id="CHEBI:29950"/>
        <dbReference type="ChEBI" id="CHEBI:33019"/>
        <dbReference type="ChEBI" id="CHEBI:57533"/>
        <dbReference type="ChEBI" id="CHEBI:86021"/>
        <dbReference type="EC" id="2.5.1.60"/>
    </reaction>
</comment>
<dbReference type="GO" id="GO:0097354">
    <property type="term" value="P:prenylation"/>
    <property type="evidence" value="ECO:0007669"/>
    <property type="project" value="UniProtKB-UniRule"/>
</dbReference>
<gene>
    <name evidence="8" type="ORF">TSTA_078160</name>
</gene>
<dbReference type="RefSeq" id="XP_002341840.1">
    <property type="nucleotide sequence ID" value="XM_002341799.1"/>
</dbReference>
<dbReference type="EMBL" id="EQ962652">
    <property type="protein sequence ID" value="EED24453.1"/>
    <property type="molecule type" value="Genomic_DNA"/>
</dbReference>
<dbReference type="InParanoid" id="B8LWQ6"/>
<keyword evidence="3 6" id="KW-0808">Transferase</keyword>
<dbReference type="OMA" id="RKFPKCY"/>
<dbReference type="FunCoup" id="B8LWQ6">
    <property type="interactions" value="102"/>
</dbReference>